<feature type="compositionally biased region" description="Polar residues" evidence="1">
    <location>
        <begin position="42"/>
        <end position="58"/>
    </location>
</feature>
<protein>
    <submittedName>
        <fullName evidence="2">Uncharacterized protein</fullName>
    </submittedName>
</protein>
<evidence type="ECO:0000313" key="2">
    <source>
        <dbReference type="EMBL" id="JAD84599.1"/>
    </source>
</evidence>
<reference evidence="2" key="1">
    <citation type="submission" date="2014-09" db="EMBL/GenBank/DDBJ databases">
        <authorList>
            <person name="Magalhaes I.L.F."/>
            <person name="Oliveira U."/>
            <person name="Santos F.R."/>
            <person name="Vidigal T.H.D.A."/>
            <person name="Brescovit A.D."/>
            <person name="Santos A.J."/>
        </authorList>
    </citation>
    <scope>NUCLEOTIDE SEQUENCE</scope>
    <source>
        <tissue evidence="2">Shoot tissue taken approximately 20 cm above the soil surface</tissue>
    </source>
</reference>
<accession>A0A0A9D7R9</accession>
<evidence type="ECO:0000256" key="1">
    <source>
        <dbReference type="SAM" id="MobiDB-lite"/>
    </source>
</evidence>
<feature type="region of interest" description="Disordered" evidence="1">
    <location>
        <begin position="41"/>
        <end position="67"/>
    </location>
</feature>
<reference evidence="2" key="2">
    <citation type="journal article" date="2015" name="Data Brief">
        <title>Shoot transcriptome of the giant reed, Arundo donax.</title>
        <authorList>
            <person name="Barrero R.A."/>
            <person name="Guerrero F.D."/>
            <person name="Moolhuijzen P."/>
            <person name="Goolsby J.A."/>
            <person name="Tidwell J."/>
            <person name="Bellgard S.E."/>
            <person name="Bellgard M.I."/>
        </authorList>
    </citation>
    <scope>NUCLEOTIDE SEQUENCE</scope>
    <source>
        <tissue evidence="2">Shoot tissue taken approximately 20 cm above the soil surface</tissue>
    </source>
</reference>
<dbReference type="EMBL" id="GBRH01213296">
    <property type="protein sequence ID" value="JAD84599.1"/>
    <property type="molecule type" value="Transcribed_RNA"/>
</dbReference>
<proteinExistence type="predicted"/>
<name>A0A0A9D7R9_ARUDO</name>
<sequence length="144" mass="15405">MNELKPQLISFSSLLAGPKPTSTAYRLAQLSPAQLLAHLRSLSPTSGPEVTVSSSSPGENAGRNEARRPPFSLVPWLRLCAATALTPLATACSLQLAFAASLPRSPRRNALEAEARAPVPASQTWTLCRERAHQGQLERTPSQP</sequence>
<feature type="region of interest" description="Disordered" evidence="1">
    <location>
        <begin position="111"/>
        <end position="144"/>
    </location>
</feature>
<dbReference type="AlphaFoldDB" id="A0A0A9D7R9"/>
<organism evidence="2">
    <name type="scientific">Arundo donax</name>
    <name type="common">Giant reed</name>
    <name type="synonym">Donax arundinaceus</name>
    <dbReference type="NCBI Taxonomy" id="35708"/>
    <lineage>
        <taxon>Eukaryota</taxon>
        <taxon>Viridiplantae</taxon>
        <taxon>Streptophyta</taxon>
        <taxon>Embryophyta</taxon>
        <taxon>Tracheophyta</taxon>
        <taxon>Spermatophyta</taxon>
        <taxon>Magnoliopsida</taxon>
        <taxon>Liliopsida</taxon>
        <taxon>Poales</taxon>
        <taxon>Poaceae</taxon>
        <taxon>PACMAD clade</taxon>
        <taxon>Arundinoideae</taxon>
        <taxon>Arundineae</taxon>
        <taxon>Arundo</taxon>
    </lineage>
</organism>